<dbReference type="EC" id="3.-.-.-" evidence="2"/>
<dbReference type="EMBL" id="JBHLUD010000001">
    <property type="protein sequence ID" value="MFC0541115.1"/>
    <property type="molecule type" value="Genomic_DNA"/>
</dbReference>
<dbReference type="Gene3D" id="3.60.15.10">
    <property type="entry name" value="Ribonuclease Z/Hydroxyacylglutathione hydrolase-like"/>
    <property type="match status" value="1"/>
</dbReference>
<dbReference type="GO" id="GO:0016787">
    <property type="term" value="F:hydrolase activity"/>
    <property type="evidence" value="ECO:0007669"/>
    <property type="project" value="UniProtKB-KW"/>
</dbReference>
<dbReference type="SUPFAM" id="SSF56281">
    <property type="entry name" value="Metallo-hydrolase/oxidoreductase"/>
    <property type="match status" value="1"/>
</dbReference>
<evidence type="ECO:0000313" key="3">
    <source>
        <dbReference type="Proteomes" id="UP001589810"/>
    </source>
</evidence>
<dbReference type="PANTHER" id="PTHR42951:SF20">
    <property type="entry name" value="BETA LACTAMASE"/>
    <property type="match status" value="1"/>
</dbReference>
<comment type="caution">
    <text evidence="2">The sequence shown here is derived from an EMBL/GenBank/DDBJ whole genome shotgun (WGS) entry which is preliminary data.</text>
</comment>
<dbReference type="RefSeq" id="WP_379793813.1">
    <property type="nucleotide sequence ID" value="NZ_JBHLUD010000001.1"/>
</dbReference>
<name>A0ABV6MLE5_9PSEU</name>
<sequence>MILDAMADALGGRAALAATTTETVTATGVRRHPGWGKVPSEPELVAEFAYTQTVDVVAPRYRLELEADTKLVPTKLRYTEIGNGSVGYVDGIDFMFDPRPASTAIPSWRVAARQRHIDLTSVPRLATKLLDPAADVMIDGSTVTLRETGRPPVRVVLDDDSRPARLEIIEEHSPHGDALVEVRFDDYRPVGALVLPHHVVITVDGLVVHDETRTVELDREADFRVPDDAVVDASAAQSAYANYATEWLMNYVLAGVRFYFDLQTTPTDPEPVDVAPGVKIVLGPSHNVLVVEMDDHVVAVDAPLYDEYTRAALAQVKRAFPGKPLRKVIGTHFHYDHIGGIREFVADGGVQVIVGEPSVRYFRDLLNSPHTVDPDRLAGHPVETEVIGVKDSLELPTADGGVMRILRIKTDHTEDGLVVHLSKPGLLFESDLWNPTPVMPAPNSGRGRLAVQLYDGIKELGLDVQTIVSGHSGTDGHTLAHSAPLGFLKTAAGY</sequence>
<organism evidence="2 3">
    <name type="scientific">Kutzneria chonburiensis</name>
    <dbReference type="NCBI Taxonomy" id="1483604"/>
    <lineage>
        <taxon>Bacteria</taxon>
        <taxon>Bacillati</taxon>
        <taxon>Actinomycetota</taxon>
        <taxon>Actinomycetes</taxon>
        <taxon>Pseudonocardiales</taxon>
        <taxon>Pseudonocardiaceae</taxon>
        <taxon>Kutzneria</taxon>
    </lineage>
</organism>
<dbReference type="Pfam" id="PF00753">
    <property type="entry name" value="Lactamase_B"/>
    <property type="match status" value="1"/>
</dbReference>
<keyword evidence="3" id="KW-1185">Reference proteome</keyword>
<evidence type="ECO:0000313" key="2">
    <source>
        <dbReference type="EMBL" id="MFC0541115.1"/>
    </source>
</evidence>
<dbReference type="InterPro" id="IPR001279">
    <property type="entry name" value="Metallo-B-lactamas"/>
</dbReference>
<evidence type="ECO:0000259" key="1">
    <source>
        <dbReference type="SMART" id="SM00849"/>
    </source>
</evidence>
<dbReference type="PANTHER" id="PTHR42951">
    <property type="entry name" value="METALLO-BETA-LACTAMASE DOMAIN-CONTAINING"/>
    <property type="match status" value="1"/>
</dbReference>
<feature type="domain" description="Metallo-beta-lactamase" evidence="1">
    <location>
        <begin position="285"/>
        <end position="471"/>
    </location>
</feature>
<dbReference type="SMART" id="SM00849">
    <property type="entry name" value="Lactamase_B"/>
    <property type="match status" value="1"/>
</dbReference>
<accession>A0ABV6MLE5</accession>
<reference evidence="2 3" key="1">
    <citation type="submission" date="2024-09" db="EMBL/GenBank/DDBJ databases">
        <authorList>
            <person name="Sun Q."/>
            <person name="Mori K."/>
        </authorList>
    </citation>
    <scope>NUCLEOTIDE SEQUENCE [LARGE SCALE GENOMIC DNA]</scope>
    <source>
        <strain evidence="2 3">TBRC 1432</strain>
    </source>
</reference>
<gene>
    <name evidence="2" type="ORF">ACFFH7_06455</name>
</gene>
<protein>
    <submittedName>
        <fullName evidence="2">MBL fold metallo-hydrolase</fullName>
        <ecNumber evidence="2">3.-.-.-</ecNumber>
    </submittedName>
</protein>
<dbReference type="InterPro" id="IPR050855">
    <property type="entry name" value="NDM-1-like"/>
</dbReference>
<dbReference type="InterPro" id="IPR036866">
    <property type="entry name" value="RibonucZ/Hydroxyglut_hydro"/>
</dbReference>
<dbReference type="Proteomes" id="UP001589810">
    <property type="component" value="Unassembled WGS sequence"/>
</dbReference>
<keyword evidence="2" id="KW-0378">Hydrolase</keyword>
<proteinExistence type="predicted"/>